<proteinExistence type="predicted"/>
<evidence type="ECO:0000256" key="1">
    <source>
        <dbReference type="SAM" id="SignalP"/>
    </source>
</evidence>
<keyword evidence="1" id="KW-0732">Signal</keyword>
<feature type="non-terminal residue" evidence="2">
    <location>
        <position position="1"/>
    </location>
</feature>
<evidence type="ECO:0000313" key="3">
    <source>
        <dbReference type="Proteomes" id="UP000000226"/>
    </source>
</evidence>
<gene>
    <name evidence="2" type="ORF">PHAVU_005G017700g</name>
</gene>
<feature type="chain" id="PRO_5004757109" evidence="1">
    <location>
        <begin position="39"/>
        <end position="83"/>
    </location>
</feature>
<protein>
    <submittedName>
        <fullName evidence="2">Uncharacterized protein</fullName>
    </submittedName>
</protein>
<reference evidence="3" key="1">
    <citation type="journal article" date="2014" name="Nat. Genet.">
        <title>A reference genome for common bean and genome-wide analysis of dual domestications.</title>
        <authorList>
            <person name="Schmutz J."/>
            <person name="McClean P.E."/>
            <person name="Mamidi S."/>
            <person name="Wu G.A."/>
            <person name="Cannon S.B."/>
            <person name="Grimwood J."/>
            <person name="Jenkins J."/>
            <person name="Shu S."/>
            <person name="Song Q."/>
            <person name="Chavarro C."/>
            <person name="Torres-Torres M."/>
            <person name="Geffroy V."/>
            <person name="Moghaddam S.M."/>
            <person name="Gao D."/>
            <person name="Abernathy B."/>
            <person name="Barry K."/>
            <person name="Blair M."/>
            <person name="Brick M.A."/>
            <person name="Chovatia M."/>
            <person name="Gepts P."/>
            <person name="Goodstein D.M."/>
            <person name="Gonzales M."/>
            <person name="Hellsten U."/>
            <person name="Hyten D.L."/>
            <person name="Jia G."/>
            <person name="Kelly J.D."/>
            <person name="Kudrna D."/>
            <person name="Lee R."/>
            <person name="Richard M.M."/>
            <person name="Miklas P.N."/>
            <person name="Osorno J.M."/>
            <person name="Rodrigues J."/>
            <person name="Thareau V."/>
            <person name="Urrea C.A."/>
            <person name="Wang M."/>
            <person name="Yu Y."/>
            <person name="Zhang M."/>
            <person name="Wing R.A."/>
            <person name="Cregan P.B."/>
            <person name="Rokhsar D.S."/>
            <person name="Jackson S.A."/>
        </authorList>
    </citation>
    <scope>NUCLEOTIDE SEQUENCE [LARGE SCALE GENOMIC DNA]</scope>
    <source>
        <strain evidence="3">cv. G19833</strain>
    </source>
</reference>
<evidence type="ECO:0000313" key="2">
    <source>
        <dbReference type="EMBL" id="ESW20825.1"/>
    </source>
</evidence>
<dbReference type="OrthoDB" id="1444586at2759"/>
<keyword evidence="3" id="KW-1185">Reference proteome</keyword>
<dbReference type="EMBL" id="CM002292">
    <property type="protein sequence ID" value="ESW20825.1"/>
    <property type="molecule type" value="Genomic_DNA"/>
</dbReference>
<accession>V7BUU6</accession>
<dbReference type="Gramene" id="ESW20825">
    <property type="protein sequence ID" value="ESW20825"/>
    <property type="gene ID" value="PHAVU_005G017700g"/>
</dbReference>
<organism evidence="2 3">
    <name type="scientific">Phaseolus vulgaris</name>
    <name type="common">Kidney bean</name>
    <name type="synonym">French bean</name>
    <dbReference type="NCBI Taxonomy" id="3885"/>
    <lineage>
        <taxon>Eukaryota</taxon>
        <taxon>Viridiplantae</taxon>
        <taxon>Streptophyta</taxon>
        <taxon>Embryophyta</taxon>
        <taxon>Tracheophyta</taxon>
        <taxon>Spermatophyta</taxon>
        <taxon>Magnoliopsida</taxon>
        <taxon>eudicotyledons</taxon>
        <taxon>Gunneridae</taxon>
        <taxon>Pentapetalae</taxon>
        <taxon>rosids</taxon>
        <taxon>fabids</taxon>
        <taxon>Fabales</taxon>
        <taxon>Fabaceae</taxon>
        <taxon>Papilionoideae</taxon>
        <taxon>50 kb inversion clade</taxon>
        <taxon>NPAAA clade</taxon>
        <taxon>indigoferoid/millettioid clade</taxon>
        <taxon>Phaseoleae</taxon>
        <taxon>Phaseolus</taxon>
    </lineage>
</organism>
<dbReference type="Proteomes" id="UP000000226">
    <property type="component" value="Chromosome 5"/>
</dbReference>
<dbReference type="AlphaFoldDB" id="V7BUU6"/>
<sequence>SNVILYTKMETSRKSSLMLTFLLAFFMISSDMIMNSEATRHAVGRCNRYPECEKFCPKCVSCNCVRRICFCKKLSLTDNTPSF</sequence>
<name>V7BUU6_PHAVU</name>
<feature type="signal peptide" evidence="1">
    <location>
        <begin position="1"/>
        <end position="38"/>
    </location>
</feature>
<dbReference type="OMA" id="RICFCKK"/>